<proteinExistence type="predicted"/>
<evidence type="ECO:0000313" key="3">
    <source>
        <dbReference type="RefSeq" id="XP_010927045.1"/>
    </source>
</evidence>
<dbReference type="AlphaFoldDB" id="A0A6I9RR49"/>
<dbReference type="RefSeq" id="XP_010927045.1">
    <property type="nucleotide sequence ID" value="XM_010928743.1"/>
</dbReference>
<organism evidence="2 3">
    <name type="scientific">Elaeis guineensis var. tenera</name>
    <name type="common">Oil palm</name>
    <dbReference type="NCBI Taxonomy" id="51953"/>
    <lineage>
        <taxon>Eukaryota</taxon>
        <taxon>Viridiplantae</taxon>
        <taxon>Streptophyta</taxon>
        <taxon>Embryophyta</taxon>
        <taxon>Tracheophyta</taxon>
        <taxon>Spermatophyta</taxon>
        <taxon>Magnoliopsida</taxon>
        <taxon>Liliopsida</taxon>
        <taxon>Arecaceae</taxon>
        <taxon>Arecoideae</taxon>
        <taxon>Cocoseae</taxon>
        <taxon>Elaeidinae</taxon>
        <taxon>Elaeis</taxon>
    </lineage>
</organism>
<keyword evidence="2" id="KW-1185">Reference proteome</keyword>
<evidence type="ECO:0000313" key="2">
    <source>
        <dbReference type="Proteomes" id="UP000504607"/>
    </source>
</evidence>
<reference evidence="3" key="1">
    <citation type="submission" date="2025-08" db="UniProtKB">
        <authorList>
            <consortium name="RefSeq"/>
        </authorList>
    </citation>
    <scope>IDENTIFICATION</scope>
</reference>
<dbReference type="Proteomes" id="UP000504607">
    <property type="component" value="Chromosome 7"/>
</dbReference>
<feature type="region of interest" description="Disordered" evidence="1">
    <location>
        <begin position="1"/>
        <end position="163"/>
    </location>
</feature>
<sequence>MGAGSLRQRRLHPDSYGSRVPTPKETSPGLLREPGSTAKEGFTRTPTGAGSRRKEGFTRTPTGAGSRRKEDFTRTPTGARSRRKEDFTQTPTGAGSRRKEGFTRTPTGAGSHRKEGFTRTPTEVGFLRQGRLRPDSHGSWAPSATPAAGVNNGGETRPHDKDG</sequence>
<dbReference type="InParanoid" id="A0A6I9RR49"/>
<gene>
    <name evidence="3" type="primary">LOC105049174</name>
</gene>
<accession>A0A6I9RR49</accession>
<name>A0A6I9RR49_ELAGV</name>
<protein>
    <submittedName>
        <fullName evidence="3">Uncharacterized protein LOC105049174</fullName>
    </submittedName>
</protein>
<evidence type="ECO:0000256" key="1">
    <source>
        <dbReference type="SAM" id="MobiDB-lite"/>
    </source>
</evidence>